<comment type="caution">
    <text evidence="1">The sequence shown here is derived from an EMBL/GenBank/DDBJ whole genome shotgun (WGS) entry which is preliminary data.</text>
</comment>
<name>A0ACC0GG21_9ERIC</name>
<evidence type="ECO:0000313" key="1">
    <source>
        <dbReference type="EMBL" id="KAI7999407.1"/>
    </source>
</evidence>
<accession>A0ACC0GG21</accession>
<dbReference type="Proteomes" id="UP001060215">
    <property type="component" value="Chromosome 8"/>
</dbReference>
<sequence length="110" mass="12525">MVEGSTPDFGIGEEDDGEELGDFVRGESDYDDFRDGKRKKFEKDELQKSETEIGIPSTMRDAWANRRNSPLIASPAEDQKILNSRRCTQENKKRPQLTKLPVSLQLPLVQ</sequence>
<reference evidence="1 2" key="1">
    <citation type="journal article" date="2022" name="Plant J.">
        <title>Chromosome-level genome of Camellia lanceoleosa provides a valuable resource for understanding genome evolution and self-incompatibility.</title>
        <authorList>
            <person name="Gong W."/>
            <person name="Xiao S."/>
            <person name="Wang L."/>
            <person name="Liao Z."/>
            <person name="Chang Y."/>
            <person name="Mo W."/>
            <person name="Hu G."/>
            <person name="Li W."/>
            <person name="Zhao G."/>
            <person name="Zhu H."/>
            <person name="Hu X."/>
            <person name="Ji K."/>
            <person name="Xiang X."/>
            <person name="Song Q."/>
            <person name="Yuan D."/>
            <person name="Jin S."/>
            <person name="Zhang L."/>
        </authorList>
    </citation>
    <scope>NUCLEOTIDE SEQUENCE [LARGE SCALE GENOMIC DNA]</scope>
    <source>
        <strain evidence="1">SQ_2022a</strain>
    </source>
</reference>
<organism evidence="1 2">
    <name type="scientific">Camellia lanceoleosa</name>
    <dbReference type="NCBI Taxonomy" id="1840588"/>
    <lineage>
        <taxon>Eukaryota</taxon>
        <taxon>Viridiplantae</taxon>
        <taxon>Streptophyta</taxon>
        <taxon>Embryophyta</taxon>
        <taxon>Tracheophyta</taxon>
        <taxon>Spermatophyta</taxon>
        <taxon>Magnoliopsida</taxon>
        <taxon>eudicotyledons</taxon>
        <taxon>Gunneridae</taxon>
        <taxon>Pentapetalae</taxon>
        <taxon>asterids</taxon>
        <taxon>Ericales</taxon>
        <taxon>Theaceae</taxon>
        <taxon>Camellia</taxon>
    </lineage>
</organism>
<gene>
    <name evidence="1" type="ORF">LOK49_LG09G01028</name>
</gene>
<proteinExistence type="predicted"/>
<dbReference type="EMBL" id="CM045765">
    <property type="protein sequence ID" value="KAI7999407.1"/>
    <property type="molecule type" value="Genomic_DNA"/>
</dbReference>
<evidence type="ECO:0000313" key="2">
    <source>
        <dbReference type="Proteomes" id="UP001060215"/>
    </source>
</evidence>
<keyword evidence="2" id="KW-1185">Reference proteome</keyword>
<protein>
    <submittedName>
        <fullName evidence="1">Uncharacterized protein</fullName>
    </submittedName>
</protein>